<feature type="transmembrane region" description="Helical" evidence="8">
    <location>
        <begin position="47"/>
        <end position="63"/>
    </location>
</feature>
<feature type="transmembrane region" description="Helical" evidence="8">
    <location>
        <begin position="298"/>
        <end position="315"/>
    </location>
</feature>
<evidence type="ECO:0000259" key="9">
    <source>
        <dbReference type="PROSITE" id="PS50850"/>
    </source>
</evidence>
<comment type="similarity">
    <text evidence="2">Belongs to the major facilitator superfamily. EmrB family.</text>
</comment>
<dbReference type="CDD" id="cd17321">
    <property type="entry name" value="MFS_MMR_MDR_like"/>
    <property type="match status" value="1"/>
</dbReference>
<dbReference type="EMBL" id="DTPI01000028">
    <property type="protein sequence ID" value="HGE66304.1"/>
    <property type="molecule type" value="Genomic_DNA"/>
</dbReference>
<feature type="transmembrane region" description="Helical" evidence="8">
    <location>
        <begin position="194"/>
        <end position="213"/>
    </location>
</feature>
<keyword evidence="7 8" id="KW-0472">Membrane</keyword>
<feature type="transmembrane region" description="Helical" evidence="8">
    <location>
        <begin position="460"/>
        <end position="480"/>
    </location>
</feature>
<keyword evidence="3" id="KW-0813">Transport</keyword>
<evidence type="ECO:0000256" key="2">
    <source>
        <dbReference type="ARBA" id="ARBA00008537"/>
    </source>
</evidence>
<feature type="transmembrane region" description="Helical" evidence="8">
    <location>
        <begin position="75"/>
        <end position="94"/>
    </location>
</feature>
<feature type="transmembrane region" description="Helical" evidence="8">
    <location>
        <begin position="161"/>
        <end position="182"/>
    </location>
</feature>
<protein>
    <submittedName>
        <fullName evidence="10">DHA2 family efflux MFS transporter permease subunit</fullName>
    </submittedName>
</protein>
<evidence type="ECO:0000256" key="5">
    <source>
        <dbReference type="ARBA" id="ARBA00022692"/>
    </source>
</evidence>
<dbReference type="InterPro" id="IPR036259">
    <property type="entry name" value="MFS_trans_sf"/>
</dbReference>
<evidence type="ECO:0000256" key="4">
    <source>
        <dbReference type="ARBA" id="ARBA00022475"/>
    </source>
</evidence>
<evidence type="ECO:0000256" key="1">
    <source>
        <dbReference type="ARBA" id="ARBA00004651"/>
    </source>
</evidence>
<evidence type="ECO:0000313" key="10">
    <source>
        <dbReference type="EMBL" id="HGE66304.1"/>
    </source>
</evidence>
<keyword evidence="5 8" id="KW-0812">Transmembrane</keyword>
<proteinExistence type="inferred from homology"/>
<feature type="transmembrane region" description="Helical" evidence="8">
    <location>
        <begin position="7"/>
        <end position="27"/>
    </location>
</feature>
<evidence type="ECO:0000256" key="6">
    <source>
        <dbReference type="ARBA" id="ARBA00022989"/>
    </source>
</evidence>
<dbReference type="GO" id="GO:0005886">
    <property type="term" value="C:plasma membrane"/>
    <property type="evidence" value="ECO:0007669"/>
    <property type="project" value="UniProtKB-SubCell"/>
</dbReference>
<evidence type="ECO:0000256" key="8">
    <source>
        <dbReference type="SAM" id="Phobius"/>
    </source>
</evidence>
<dbReference type="PANTHER" id="PTHR42718:SF9">
    <property type="entry name" value="MAJOR FACILITATOR SUPERFAMILY MULTIDRUG TRANSPORTER MFSC"/>
    <property type="match status" value="1"/>
</dbReference>
<feature type="domain" description="Major facilitator superfamily (MFS) profile" evidence="9">
    <location>
        <begin position="9"/>
        <end position="484"/>
    </location>
</feature>
<dbReference type="Gene3D" id="1.20.1720.10">
    <property type="entry name" value="Multidrug resistance protein D"/>
    <property type="match status" value="1"/>
</dbReference>
<name>A0A7C3YPZ1_9EURY</name>
<feature type="transmembrane region" description="Helical" evidence="8">
    <location>
        <begin position="134"/>
        <end position="155"/>
    </location>
</feature>
<organism evidence="10">
    <name type="scientific">Geoglobus ahangari</name>
    <dbReference type="NCBI Taxonomy" id="113653"/>
    <lineage>
        <taxon>Archaea</taxon>
        <taxon>Methanobacteriati</taxon>
        <taxon>Methanobacteriota</taxon>
        <taxon>Archaeoglobi</taxon>
        <taxon>Archaeoglobales</taxon>
        <taxon>Archaeoglobaceae</taxon>
        <taxon>Geoglobus</taxon>
    </lineage>
</organism>
<dbReference type="InterPro" id="IPR004638">
    <property type="entry name" value="EmrB-like"/>
</dbReference>
<reference evidence="10" key="1">
    <citation type="journal article" date="2020" name="mSystems">
        <title>Genome- and Community-Level Interaction Insights into Carbon Utilization and Element Cycling Functions of Hydrothermarchaeota in Hydrothermal Sediment.</title>
        <authorList>
            <person name="Zhou Z."/>
            <person name="Liu Y."/>
            <person name="Xu W."/>
            <person name="Pan J."/>
            <person name="Luo Z.H."/>
            <person name="Li M."/>
        </authorList>
    </citation>
    <scope>NUCLEOTIDE SEQUENCE [LARGE SCALE GENOMIC DNA]</scope>
    <source>
        <strain evidence="10">SpSt-97</strain>
    </source>
</reference>
<dbReference type="InterPro" id="IPR011701">
    <property type="entry name" value="MFS"/>
</dbReference>
<sequence>MNLLRSWLAFLPVSLGLFMVLLDVSILNVALPRIAEDFHARMSDLQWVVNAYTLTMVVLLVLAGRIGDMVRRDHYFILGMVLFTLGSFLCAQSWSIEALIAFRALQAIGGSILSSNTLAIAIELFPPGKRGAIMGLNAIFMASSFTLGPIIGGWLTTHLSWHWVFYINIPIGILAIVLGLILLPPLEAKEKVPVDLLGTFLLAMGLGFLTLGIIKGQDWGWLDQKTLSCFVISIPYLIAFSLRELNYEYPILDLSLFKIRNFTVCVLATTITFFGVSATLFLMPYFLQGIKGLTAEEAGYWMIAIPLSNMVVSPIAGRLSDKTNPKYLMAVAPLFFAFGIYILTSIDINVRYWELFVMLIPIGIGMGMLMSPAFNVIMSSVPPQKAGMANGTIRSINTIGQVMGVAVGGVLLTSRMNEWIPGYGNIVPDPGTMSFLRLIAKFNPVPLIGMTEGFMDSMHYTFSVFMWFPLLSSLIILLFLKGEEHLRKMESAEFG</sequence>
<dbReference type="AlphaFoldDB" id="A0A7C3YPZ1"/>
<feature type="transmembrane region" description="Helical" evidence="8">
    <location>
        <begin position="395"/>
        <end position="413"/>
    </location>
</feature>
<feature type="transmembrane region" description="Helical" evidence="8">
    <location>
        <begin position="262"/>
        <end position="286"/>
    </location>
</feature>
<accession>A0A7C3YPZ1</accession>
<dbReference type="InterPro" id="IPR020846">
    <property type="entry name" value="MFS_dom"/>
</dbReference>
<evidence type="ECO:0000256" key="7">
    <source>
        <dbReference type="ARBA" id="ARBA00023136"/>
    </source>
</evidence>
<dbReference type="PROSITE" id="PS50850">
    <property type="entry name" value="MFS"/>
    <property type="match status" value="1"/>
</dbReference>
<feature type="transmembrane region" description="Helical" evidence="8">
    <location>
        <begin position="225"/>
        <end position="242"/>
    </location>
</feature>
<dbReference type="GO" id="GO:0022857">
    <property type="term" value="F:transmembrane transporter activity"/>
    <property type="evidence" value="ECO:0007669"/>
    <property type="project" value="InterPro"/>
</dbReference>
<feature type="transmembrane region" description="Helical" evidence="8">
    <location>
        <begin position="352"/>
        <end position="374"/>
    </location>
</feature>
<feature type="transmembrane region" description="Helical" evidence="8">
    <location>
        <begin position="327"/>
        <end position="346"/>
    </location>
</feature>
<feature type="transmembrane region" description="Helical" evidence="8">
    <location>
        <begin position="100"/>
        <end position="122"/>
    </location>
</feature>
<dbReference type="Gene3D" id="1.20.1250.20">
    <property type="entry name" value="MFS general substrate transporter like domains"/>
    <property type="match status" value="1"/>
</dbReference>
<comment type="subcellular location">
    <subcellularLocation>
        <location evidence="1">Cell membrane</location>
        <topology evidence="1">Multi-pass membrane protein</topology>
    </subcellularLocation>
</comment>
<evidence type="ECO:0000256" key="3">
    <source>
        <dbReference type="ARBA" id="ARBA00022448"/>
    </source>
</evidence>
<comment type="caution">
    <text evidence="10">The sequence shown here is derived from an EMBL/GenBank/DDBJ whole genome shotgun (WGS) entry which is preliminary data.</text>
</comment>
<dbReference type="SUPFAM" id="SSF103473">
    <property type="entry name" value="MFS general substrate transporter"/>
    <property type="match status" value="1"/>
</dbReference>
<dbReference type="Pfam" id="PF07690">
    <property type="entry name" value="MFS_1"/>
    <property type="match status" value="1"/>
</dbReference>
<keyword evidence="4" id="KW-1003">Cell membrane</keyword>
<keyword evidence="6 8" id="KW-1133">Transmembrane helix</keyword>
<gene>
    <name evidence="10" type="ORF">ENX77_04160</name>
</gene>
<dbReference type="NCBIfam" id="TIGR00711">
    <property type="entry name" value="efflux_EmrB"/>
    <property type="match status" value="1"/>
</dbReference>
<dbReference type="PANTHER" id="PTHR42718">
    <property type="entry name" value="MAJOR FACILITATOR SUPERFAMILY MULTIDRUG TRANSPORTER MFSC"/>
    <property type="match status" value="1"/>
</dbReference>